<dbReference type="InterPro" id="IPR002318">
    <property type="entry name" value="Ala-tRNA-lgiase_IIc"/>
</dbReference>
<evidence type="ECO:0000256" key="1">
    <source>
        <dbReference type="ARBA" id="ARBA00008226"/>
    </source>
</evidence>
<comment type="caution">
    <text evidence="13">The sequence shown here is derived from an EMBL/GenBank/DDBJ whole genome shotgun (WGS) entry which is preliminary data.</text>
</comment>
<dbReference type="Gene3D" id="3.30.930.10">
    <property type="entry name" value="Bira Bifunctional Protein, Domain 2"/>
    <property type="match status" value="1"/>
</dbReference>
<dbReference type="SUPFAM" id="SSF101353">
    <property type="entry name" value="Putative anticodon-binding domain of alanyl-tRNA synthetase (AlaRS)"/>
    <property type="match status" value="1"/>
</dbReference>
<evidence type="ECO:0000256" key="6">
    <source>
        <dbReference type="ARBA" id="ARBA00022884"/>
    </source>
</evidence>
<evidence type="ECO:0000256" key="2">
    <source>
        <dbReference type="ARBA" id="ARBA00022555"/>
    </source>
</evidence>
<gene>
    <name evidence="11 13" type="primary">alaS</name>
    <name evidence="13" type="ORF">GCM10009710_06800</name>
</gene>
<dbReference type="InterPro" id="IPR018162">
    <property type="entry name" value="Ala-tRNA-ligase_IIc_anticod-bd"/>
</dbReference>
<feature type="domain" description="Alanyl-transfer RNA synthetases family profile" evidence="12">
    <location>
        <begin position="1"/>
        <end position="718"/>
    </location>
</feature>
<proteinExistence type="inferred from homology"/>
<keyword evidence="8 11" id="KW-0030">Aminoacyl-tRNA synthetase</keyword>
<evidence type="ECO:0000313" key="13">
    <source>
        <dbReference type="EMBL" id="GAA1728819.1"/>
    </source>
</evidence>
<feature type="binding site" evidence="11">
    <location>
        <position position="675"/>
    </location>
    <ligand>
        <name>Zn(2+)</name>
        <dbReference type="ChEBI" id="CHEBI:29105"/>
    </ligand>
</feature>
<dbReference type="Pfam" id="PF02272">
    <property type="entry name" value="DHHA1"/>
    <property type="match status" value="1"/>
</dbReference>
<dbReference type="Gene3D" id="2.40.30.130">
    <property type="match status" value="1"/>
</dbReference>
<dbReference type="InterPro" id="IPR050058">
    <property type="entry name" value="Ala-tRNA_ligase"/>
</dbReference>
<dbReference type="InterPro" id="IPR018164">
    <property type="entry name" value="Ala-tRNA-synth_IIc_N"/>
</dbReference>
<evidence type="ECO:0000256" key="7">
    <source>
        <dbReference type="ARBA" id="ARBA00022917"/>
    </source>
</evidence>
<dbReference type="HAMAP" id="MF_00036_B">
    <property type="entry name" value="Ala_tRNA_synth_B"/>
    <property type="match status" value="1"/>
</dbReference>
<dbReference type="PANTHER" id="PTHR11777">
    <property type="entry name" value="ALANYL-TRNA SYNTHETASE"/>
    <property type="match status" value="1"/>
</dbReference>
<keyword evidence="4 11" id="KW-0547">Nucleotide-binding</keyword>
<comment type="catalytic activity">
    <reaction evidence="10 11">
        <text>tRNA(Ala) + L-alanine + ATP = L-alanyl-tRNA(Ala) + AMP + diphosphate</text>
        <dbReference type="Rhea" id="RHEA:12540"/>
        <dbReference type="Rhea" id="RHEA-COMP:9657"/>
        <dbReference type="Rhea" id="RHEA-COMP:9923"/>
        <dbReference type="ChEBI" id="CHEBI:30616"/>
        <dbReference type="ChEBI" id="CHEBI:33019"/>
        <dbReference type="ChEBI" id="CHEBI:57972"/>
        <dbReference type="ChEBI" id="CHEBI:78442"/>
        <dbReference type="ChEBI" id="CHEBI:78497"/>
        <dbReference type="ChEBI" id="CHEBI:456215"/>
        <dbReference type="EC" id="6.1.1.7"/>
    </reaction>
</comment>
<dbReference type="Pfam" id="PF01411">
    <property type="entry name" value="tRNA-synt_2c"/>
    <property type="match status" value="1"/>
</dbReference>
<sequence length="887" mass="95140">METAEIRRRFLAHFEAAGHTVVPSAPLLFDDPNLLFVNAGMVPFKPYFLGQETPSFDRATSVQKCVRTLDIEEVGKTTRHGTFFQMNGNFSFGDYFKEGAITHAWRLITGSLDDGGLGFDPEKIWVTVLHTDTEAREIWKKVAGLPDERIQNRGLLDNYWHMGVPGPGGPCSEIYVDRGPQYGPDGGPEADEDRFLEIWNLVFMQEEITNVRAKDQFDVVGPLPQQNIDTGMGLERVAYLLQGKENLYEIDEVFPVIAKAEELTGRRYGADHVDDVRFRVIADHVRSGLMLMGDGVTPGNEARGYVLRRLLRRAVRSMRLLGYEDPALPALLPVSLDRMKASYPELEADFARISQVAYAEEEAFRQTLGKGTQIFDQQATAVKQGGGTGLSGEAAFTLHDTYGFPIDLTLEMAEEQGLSVDADGFRALMAEQRARAKADAKSKKGVHADTTAYRAALDAHGPTDWLAYTDLRTESRVLALLNEGAATPAITAGSIGEVVLDRTPFYAESGGQNADAGHLTWSGGRAEVLDVQRPIKGLVVHQVRVLEGELTLDTTLEAQVDSEWRTGARQAHSGTHVVHAALREVLGPTALQSGSYNRPGYLRLDFGWGGALSPEQVRDVEAASNRALRADLPVSASYMTLPEAREAGALALFGETYGEQVRVVEIGGPWSRELCGGTHVEHSSQIGTVVVTSDSSVGAGNRRVEALVGLEGFAYLARERDLVSQLSGLLKVKPDEIPGRVGDLVERLKVSERELEKIKAAELLSGAATIAESGKDVGGTTVVAARLEGVGGGDLRTLALDVRARMGAERPAVVALFGVVDAKPSVVIAVNKPGIDAGLAAGDLVRTAGEKIGGRGGGKADVAQGGGTDAAGVESAIAAVEAAVGGA</sequence>
<feature type="binding site" evidence="11">
    <location>
        <position position="572"/>
    </location>
    <ligand>
        <name>Zn(2+)</name>
        <dbReference type="ChEBI" id="CHEBI:29105"/>
    </ligand>
</feature>
<dbReference type="SUPFAM" id="SSF55681">
    <property type="entry name" value="Class II aaRS and biotin synthetases"/>
    <property type="match status" value="1"/>
</dbReference>
<evidence type="ECO:0000256" key="9">
    <source>
        <dbReference type="ARBA" id="ARBA00024779"/>
    </source>
</evidence>
<keyword evidence="11" id="KW-0963">Cytoplasm</keyword>
<dbReference type="CDD" id="cd00673">
    <property type="entry name" value="AlaRS_core"/>
    <property type="match status" value="1"/>
</dbReference>
<evidence type="ECO:0000256" key="10">
    <source>
        <dbReference type="ARBA" id="ARBA00048300"/>
    </source>
</evidence>
<dbReference type="InterPro" id="IPR012947">
    <property type="entry name" value="tRNA_SAD"/>
</dbReference>
<protein>
    <recommendedName>
        <fullName evidence="11">Alanine--tRNA ligase</fullName>
        <ecNumber evidence="11">6.1.1.7</ecNumber>
    </recommendedName>
    <alternativeName>
        <fullName evidence="11">Alanyl-tRNA synthetase</fullName>
        <shortName evidence="11">AlaRS</shortName>
    </alternativeName>
</protein>
<accession>A0ABN2JJ28</accession>
<comment type="subcellular location">
    <subcellularLocation>
        <location evidence="11">Cytoplasm</location>
    </subcellularLocation>
</comment>
<keyword evidence="3 11" id="KW-0436">Ligase</keyword>
<dbReference type="EMBL" id="BAAAME010000002">
    <property type="protein sequence ID" value="GAA1728819.1"/>
    <property type="molecule type" value="Genomic_DNA"/>
</dbReference>
<dbReference type="InterPro" id="IPR003156">
    <property type="entry name" value="DHHA1_dom"/>
</dbReference>
<dbReference type="SUPFAM" id="SSF50447">
    <property type="entry name" value="Translation proteins"/>
    <property type="match status" value="1"/>
</dbReference>
<keyword evidence="11" id="KW-0862">Zinc</keyword>
<dbReference type="Gene3D" id="3.10.310.40">
    <property type="match status" value="1"/>
</dbReference>
<dbReference type="PROSITE" id="PS50860">
    <property type="entry name" value="AA_TRNA_LIGASE_II_ALA"/>
    <property type="match status" value="1"/>
</dbReference>
<dbReference type="Gene3D" id="6.10.250.550">
    <property type="match status" value="1"/>
</dbReference>
<evidence type="ECO:0000256" key="5">
    <source>
        <dbReference type="ARBA" id="ARBA00022840"/>
    </source>
</evidence>
<evidence type="ECO:0000256" key="4">
    <source>
        <dbReference type="ARBA" id="ARBA00022741"/>
    </source>
</evidence>
<dbReference type="InterPro" id="IPR009000">
    <property type="entry name" value="Transl_B-barrel_sf"/>
</dbReference>
<dbReference type="Gene3D" id="3.30.54.20">
    <property type="match status" value="1"/>
</dbReference>
<evidence type="ECO:0000259" key="12">
    <source>
        <dbReference type="PROSITE" id="PS50860"/>
    </source>
</evidence>
<evidence type="ECO:0000256" key="3">
    <source>
        <dbReference type="ARBA" id="ARBA00022598"/>
    </source>
</evidence>
<dbReference type="PANTHER" id="PTHR11777:SF9">
    <property type="entry name" value="ALANINE--TRNA LIGASE, CYTOPLASMIC"/>
    <property type="match status" value="1"/>
</dbReference>
<dbReference type="InterPro" id="IPR018163">
    <property type="entry name" value="Thr/Ala-tRNA-synth_IIc_edit"/>
</dbReference>
<evidence type="ECO:0000256" key="8">
    <source>
        <dbReference type="ARBA" id="ARBA00023146"/>
    </source>
</evidence>
<dbReference type="InterPro" id="IPR018165">
    <property type="entry name" value="Ala-tRNA-synth_IIc_core"/>
</dbReference>
<comment type="function">
    <text evidence="9 11">Catalyzes the attachment of alanine to tRNA(Ala) in a two-step reaction: alanine is first activated by ATP to form Ala-AMP and then transferred to the acceptor end of tRNA(Ala). Also edits incorrectly charged Ser-tRNA(Ala) and Gly-tRNA(Ala) via its editing domain.</text>
</comment>
<dbReference type="SUPFAM" id="SSF55186">
    <property type="entry name" value="ThrRS/AlaRS common domain"/>
    <property type="match status" value="1"/>
</dbReference>
<keyword evidence="2 11" id="KW-0820">tRNA-binding</keyword>
<dbReference type="Pfam" id="PF07973">
    <property type="entry name" value="tRNA_SAD"/>
    <property type="match status" value="1"/>
</dbReference>
<feature type="binding site" evidence="11">
    <location>
        <position position="576"/>
    </location>
    <ligand>
        <name>Zn(2+)</name>
        <dbReference type="ChEBI" id="CHEBI:29105"/>
    </ligand>
</feature>
<dbReference type="Proteomes" id="UP001501057">
    <property type="component" value="Unassembled WGS sequence"/>
</dbReference>
<organism evidence="13 14">
    <name type="scientific">Aeromicrobium alkaliterrae</name>
    <dbReference type="NCBI Taxonomy" id="302168"/>
    <lineage>
        <taxon>Bacteria</taxon>
        <taxon>Bacillati</taxon>
        <taxon>Actinomycetota</taxon>
        <taxon>Actinomycetes</taxon>
        <taxon>Propionibacteriales</taxon>
        <taxon>Nocardioidaceae</taxon>
        <taxon>Aeromicrobium</taxon>
    </lineage>
</organism>
<dbReference type="GO" id="GO:0016874">
    <property type="term" value="F:ligase activity"/>
    <property type="evidence" value="ECO:0007669"/>
    <property type="project" value="UniProtKB-KW"/>
</dbReference>
<dbReference type="EC" id="6.1.1.7" evidence="11"/>
<dbReference type="RefSeq" id="WP_344197752.1">
    <property type="nucleotide sequence ID" value="NZ_BAAAME010000002.1"/>
</dbReference>
<comment type="similarity">
    <text evidence="1 11">Belongs to the class-II aminoacyl-tRNA synthetase family.</text>
</comment>
<dbReference type="Gene3D" id="3.30.980.10">
    <property type="entry name" value="Threonyl-trna Synthetase, Chain A, domain 2"/>
    <property type="match status" value="1"/>
</dbReference>
<comment type="cofactor">
    <cofactor evidence="11">
        <name>Zn(2+)</name>
        <dbReference type="ChEBI" id="CHEBI:29105"/>
    </cofactor>
    <text evidence="11">Binds 1 zinc ion per subunit.</text>
</comment>
<keyword evidence="5 11" id="KW-0067">ATP-binding</keyword>
<reference evidence="13 14" key="1">
    <citation type="journal article" date="2019" name="Int. J. Syst. Evol. Microbiol.">
        <title>The Global Catalogue of Microorganisms (GCM) 10K type strain sequencing project: providing services to taxonomists for standard genome sequencing and annotation.</title>
        <authorList>
            <consortium name="The Broad Institute Genomics Platform"/>
            <consortium name="The Broad Institute Genome Sequencing Center for Infectious Disease"/>
            <person name="Wu L."/>
            <person name="Ma J."/>
        </authorList>
    </citation>
    <scope>NUCLEOTIDE SEQUENCE [LARGE SCALE GENOMIC DNA]</scope>
    <source>
        <strain evidence="13 14">JCM 13518</strain>
    </source>
</reference>
<keyword evidence="14" id="KW-1185">Reference proteome</keyword>
<dbReference type="SMART" id="SM00863">
    <property type="entry name" value="tRNA_SAD"/>
    <property type="match status" value="1"/>
</dbReference>
<keyword evidence="11" id="KW-0479">Metal-binding</keyword>
<keyword evidence="7 11" id="KW-0648">Protein biosynthesis</keyword>
<comment type="domain">
    <text evidence="11">Consists of three domains; the N-terminal catalytic domain, the editing domain and the C-terminal C-Ala domain. The editing domain removes incorrectly charged amino acids, while the C-Ala domain, along with tRNA(Ala), serves as a bridge to cooperatively bring together the editing and aminoacylation centers thus stimulating deacylation of misacylated tRNAs.</text>
</comment>
<dbReference type="InterPro" id="IPR045864">
    <property type="entry name" value="aa-tRNA-synth_II/BPL/LPL"/>
</dbReference>
<keyword evidence="6 11" id="KW-0694">RNA-binding</keyword>
<dbReference type="PRINTS" id="PR00980">
    <property type="entry name" value="TRNASYNTHALA"/>
</dbReference>
<feature type="binding site" evidence="11">
    <location>
        <position position="679"/>
    </location>
    <ligand>
        <name>Zn(2+)</name>
        <dbReference type="ChEBI" id="CHEBI:29105"/>
    </ligand>
</feature>
<evidence type="ECO:0000256" key="11">
    <source>
        <dbReference type="HAMAP-Rule" id="MF_00036"/>
    </source>
</evidence>
<dbReference type="NCBIfam" id="TIGR00344">
    <property type="entry name" value="alaS"/>
    <property type="match status" value="1"/>
</dbReference>
<evidence type="ECO:0000313" key="14">
    <source>
        <dbReference type="Proteomes" id="UP001501057"/>
    </source>
</evidence>
<name>A0ABN2JJ28_9ACTN</name>
<dbReference type="InterPro" id="IPR023033">
    <property type="entry name" value="Ala_tRNA_ligase_euk/bac"/>
</dbReference>